<proteinExistence type="predicted"/>
<keyword evidence="1" id="KW-0805">Transcription regulation</keyword>
<evidence type="ECO:0000313" key="4">
    <source>
        <dbReference type="EMBL" id="AVM00120.1"/>
    </source>
</evidence>
<reference evidence="4 5" key="1">
    <citation type="submission" date="2018-03" db="EMBL/GenBank/DDBJ databases">
        <title>Characteristics and genome of n-alkane degrading marine bacteria Gordonia iterans isolated from crude oil contaminated in Tae-an, South Korea.</title>
        <authorList>
            <person name="Lee S.-S."/>
            <person name="Kim H."/>
        </authorList>
    </citation>
    <scope>NUCLEOTIDE SEQUENCE [LARGE SCALE GENOMIC DNA]</scope>
    <source>
        <strain evidence="4 5">Co17</strain>
    </source>
</reference>
<accession>A0A2S0KEK2</accession>
<organism evidence="4 5">
    <name type="scientific">Gordonia iterans</name>
    <dbReference type="NCBI Taxonomy" id="1004901"/>
    <lineage>
        <taxon>Bacteria</taxon>
        <taxon>Bacillati</taxon>
        <taxon>Actinomycetota</taxon>
        <taxon>Actinomycetes</taxon>
        <taxon>Mycobacteriales</taxon>
        <taxon>Gordoniaceae</taxon>
        <taxon>Gordonia</taxon>
    </lineage>
</organism>
<keyword evidence="2" id="KW-0804">Transcription</keyword>
<evidence type="ECO:0000256" key="1">
    <source>
        <dbReference type="ARBA" id="ARBA00023015"/>
    </source>
</evidence>
<dbReference type="EMBL" id="CP027433">
    <property type="protein sequence ID" value="AVM00120.1"/>
    <property type="molecule type" value="Genomic_DNA"/>
</dbReference>
<dbReference type="OrthoDB" id="4425192at2"/>
<evidence type="ECO:0000313" key="5">
    <source>
        <dbReference type="Proteomes" id="UP000239814"/>
    </source>
</evidence>
<sequence length="123" mass="13211">MTRVADRSSRPRRWSPAGATFAPNPEFPVGRSPADSAFASTDHLAADAVVAYVDGVLHGNARGRAEHHLALCRQCAAEVAAQASARSLLRSCDDVCAPSGLIGELGKIPTREYDLRDLNRRSR</sequence>
<dbReference type="Gene3D" id="1.10.10.1320">
    <property type="entry name" value="Anti-sigma factor, zinc-finger domain"/>
    <property type="match status" value="1"/>
</dbReference>
<dbReference type="AlphaFoldDB" id="A0A2S0KEK2"/>
<name>A0A2S0KEK2_9ACTN</name>
<evidence type="ECO:0008006" key="6">
    <source>
        <dbReference type="Google" id="ProtNLM"/>
    </source>
</evidence>
<feature type="region of interest" description="Disordered" evidence="3">
    <location>
        <begin position="1"/>
        <end position="28"/>
    </location>
</feature>
<keyword evidence="5" id="KW-1185">Reference proteome</keyword>
<dbReference type="InterPro" id="IPR041916">
    <property type="entry name" value="Anti_sigma_zinc_sf"/>
</dbReference>
<gene>
    <name evidence="4" type="ORF">C6V83_07360</name>
</gene>
<evidence type="ECO:0000256" key="3">
    <source>
        <dbReference type="SAM" id="MobiDB-lite"/>
    </source>
</evidence>
<dbReference type="Proteomes" id="UP000239814">
    <property type="component" value="Chromosome"/>
</dbReference>
<evidence type="ECO:0000256" key="2">
    <source>
        <dbReference type="ARBA" id="ARBA00023163"/>
    </source>
</evidence>
<dbReference type="KEGG" id="git:C6V83_07360"/>
<protein>
    <recommendedName>
        <fullName evidence="6">Zinc-finger domain-containing protein</fullName>
    </recommendedName>
</protein>